<accession>A0A4U1EC32</accession>
<comment type="caution">
    <text evidence="2">The sequence shown here is derived from an EMBL/GenBank/DDBJ whole genome shotgun (WGS) entry which is preliminary data.</text>
</comment>
<organism evidence="2 3">
    <name type="scientific">Monodon monoceros</name>
    <name type="common">Narwhal</name>
    <name type="synonym">Ceratodon monodon</name>
    <dbReference type="NCBI Taxonomy" id="40151"/>
    <lineage>
        <taxon>Eukaryota</taxon>
        <taxon>Metazoa</taxon>
        <taxon>Chordata</taxon>
        <taxon>Craniata</taxon>
        <taxon>Vertebrata</taxon>
        <taxon>Euteleostomi</taxon>
        <taxon>Mammalia</taxon>
        <taxon>Eutheria</taxon>
        <taxon>Laurasiatheria</taxon>
        <taxon>Artiodactyla</taxon>
        <taxon>Whippomorpha</taxon>
        <taxon>Cetacea</taxon>
        <taxon>Odontoceti</taxon>
        <taxon>Monodontidae</taxon>
        <taxon>Monodon</taxon>
    </lineage>
</organism>
<proteinExistence type="predicted"/>
<protein>
    <submittedName>
        <fullName evidence="2">Uncharacterized protein</fullName>
    </submittedName>
</protein>
<dbReference type="Proteomes" id="UP000308365">
    <property type="component" value="Unassembled WGS sequence"/>
</dbReference>
<name>A0A4U1EC32_MONMO</name>
<feature type="non-terminal residue" evidence="2">
    <location>
        <position position="1"/>
    </location>
</feature>
<gene>
    <name evidence="2" type="ORF">EI555_021662</name>
</gene>
<sequence>VSRLPPAKEEDVSPIPAVGISPRAEVRKEKSSGGWDRRGNSGREMESFQKSVRVQDHPSCPSDTISGLRAVAGFQVLAHIQVFYLGRVKVQQQLAWGSAHIY</sequence>
<evidence type="ECO:0000313" key="3">
    <source>
        <dbReference type="Proteomes" id="UP000308365"/>
    </source>
</evidence>
<dbReference type="EMBL" id="RWIC01002536">
    <property type="protein sequence ID" value="TKC33649.1"/>
    <property type="molecule type" value="Genomic_DNA"/>
</dbReference>
<feature type="region of interest" description="Disordered" evidence="1">
    <location>
        <begin position="1"/>
        <end position="59"/>
    </location>
</feature>
<feature type="compositionally biased region" description="Basic and acidic residues" evidence="1">
    <location>
        <begin position="1"/>
        <end position="11"/>
    </location>
</feature>
<reference evidence="3" key="1">
    <citation type="journal article" date="2019" name="IScience">
        <title>Narwhal Genome Reveals Long-Term Low Genetic Diversity despite Current Large Abundance Size.</title>
        <authorList>
            <person name="Westbury M.V."/>
            <person name="Petersen B."/>
            <person name="Garde E."/>
            <person name="Heide-Jorgensen M.P."/>
            <person name="Lorenzen E.D."/>
        </authorList>
    </citation>
    <scope>NUCLEOTIDE SEQUENCE [LARGE SCALE GENOMIC DNA]</scope>
</reference>
<evidence type="ECO:0000313" key="2">
    <source>
        <dbReference type="EMBL" id="TKC33649.1"/>
    </source>
</evidence>
<dbReference type="AlphaFoldDB" id="A0A4U1EC32"/>
<evidence type="ECO:0000256" key="1">
    <source>
        <dbReference type="SAM" id="MobiDB-lite"/>
    </source>
</evidence>
<feature type="compositionally biased region" description="Basic and acidic residues" evidence="1">
    <location>
        <begin position="24"/>
        <end position="47"/>
    </location>
</feature>